<comment type="caution">
    <text evidence="2">The sequence shown here is derived from an EMBL/GenBank/DDBJ whole genome shotgun (WGS) entry which is preliminary data.</text>
</comment>
<keyword evidence="1" id="KW-0472">Membrane</keyword>
<protein>
    <submittedName>
        <fullName evidence="2">Paraquat-inducible protein A</fullName>
    </submittedName>
</protein>
<keyword evidence="3" id="KW-1185">Reference proteome</keyword>
<accession>A0A7K1SVV5</accession>
<keyword evidence="1" id="KW-1133">Transmembrane helix</keyword>
<organism evidence="2 3">
    <name type="scientific">Mucilaginibacter arboris</name>
    <dbReference type="NCBI Taxonomy" id="2682090"/>
    <lineage>
        <taxon>Bacteria</taxon>
        <taxon>Pseudomonadati</taxon>
        <taxon>Bacteroidota</taxon>
        <taxon>Sphingobacteriia</taxon>
        <taxon>Sphingobacteriales</taxon>
        <taxon>Sphingobacteriaceae</taxon>
        <taxon>Mucilaginibacter</taxon>
    </lineage>
</organism>
<dbReference type="Proteomes" id="UP000462014">
    <property type="component" value="Unassembled WGS sequence"/>
</dbReference>
<dbReference type="InterPro" id="IPR007498">
    <property type="entry name" value="PqiA-like"/>
</dbReference>
<evidence type="ECO:0000256" key="1">
    <source>
        <dbReference type="SAM" id="Phobius"/>
    </source>
</evidence>
<reference evidence="2 3" key="1">
    <citation type="submission" date="2019-12" db="EMBL/GenBank/DDBJ databases">
        <title>Mucilaginibacter sp. HMF7410 genome sequencing and assembly.</title>
        <authorList>
            <person name="Kang H."/>
            <person name="Cha I."/>
            <person name="Kim H."/>
            <person name="Joh K."/>
        </authorList>
    </citation>
    <scope>NUCLEOTIDE SEQUENCE [LARGE SCALE GENOMIC DNA]</scope>
    <source>
        <strain evidence="2 3">HMF7410</strain>
    </source>
</reference>
<feature type="transmembrane region" description="Helical" evidence="1">
    <location>
        <begin position="209"/>
        <end position="228"/>
    </location>
</feature>
<name>A0A7K1SVV5_9SPHI</name>
<dbReference type="EMBL" id="WPIK01000006">
    <property type="protein sequence ID" value="MVN21424.1"/>
    <property type="molecule type" value="Genomic_DNA"/>
</dbReference>
<sequence>MLNKYKILLIIPLLAILGAMAYCGNQVYTLSNQQKQIKEDFATINSITFGLLSVNQWKDKVAVIINKQIQGFNFTPSQQKDLQKEVEQIMNGLITKAIAIINRPQKTLMGKLKKAAVKIFVNEKELRAQVPGFAREIIKQVNKPSSKRRLKRVVNSKVKQLEQTTFDSSITAERMVRVKMFSKYHVKDDDSFDKKTTAMLTDINHQTGIYAYAMLGGALLFLIIWLFLKKQVALHKTLFVLSIFAAILLLVVGVSTTMINVEARIQTLDFSLLGQNMVFKNQILFFQSKGILEVVMVLLKTTHLESIAVGALIFCFSILFPVSKLSSALIYSLGHKKWMRGSFIHYFAFDSGKWSMADVMVVAIMMTYLAFNGILDSQLAELNIKNSYLSTVTTNNTSLQPGFVIFLSFVIYSLIMSEILKRVVLPAEEKGKHDEEQSEI</sequence>
<dbReference type="Pfam" id="PF04403">
    <property type="entry name" value="PqiA"/>
    <property type="match status" value="1"/>
</dbReference>
<feature type="transmembrane region" description="Helical" evidence="1">
    <location>
        <begin position="354"/>
        <end position="375"/>
    </location>
</feature>
<feature type="transmembrane region" description="Helical" evidence="1">
    <location>
        <begin position="240"/>
        <end position="261"/>
    </location>
</feature>
<dbReference type="AlphaFoldDB" id="A0A7K1SVV5"/>
<feature type="transmembrane region" description="Helical" evidence="1">
    <location>
        <begin position="398"/>
        <end position="415"/>
    </location>
</feature>
<dbReference type="RefSeq" id="WP_157566083.1">
    <property type="nucleotide sequence ID" value="NZ_WPIK01000006.1"/>
</dbReference>
<evidence type="ECO:0000313" key="2">
    <source>
        <dbReference type="EMBL" id="MVN21424.1"/>
    </source>
</evidence>
<proteinExistence type="predicted"/>
<evidence type="ECO:0000313" key="3">
    <source>
        <dbReference type="Proteomes" id="UP000462014"/>
    </source>
</evidence>
<gene>
    <name evidence="2" type="ORF">GO621_07730</name>
</gene>
<keyword evidence="1" id="KW-0812">Transmembrane</keyword>
<feature type="transmembrane region" description="Helical" evidence="1">
    <location>
        <begin position="307"/>
        <end position="333"/>
    </location>
</feature>